<reference evidence="1" key="1">
    <citation type="submission" date="2021-01" db="EMBL/GenBank/DDBJ databases">
        <authorList>
            <consortium name="Genoscope - CEA"/>
            <person name="William W."/>
        </authorList>
    </citation>
    <scope>NUCLEOTIDE SEQUENCE</scope>
</reference>
<name>A0A8S1XMT7_PAROT</name>
<organism evidence="1 2">
    <name type="scientific">Paramecium octaurelia</name>
    <dbReference type="NCBI Taxonomy" id="43137"/>
    <lineage>
        <taxon>Eukaryota</taxon>
        <taxon>Sar</taxon>
        <taxon>Alveolata</taxon>
        <taxon>Ciliophora</taxon>
        <taxon>Intramacronucleata</taxon>
        <taxon>Oligohymenophorea</taxon>
        <taxon>Peniculida</taxon>
        <taxon>Parameciidae</taxon>
        <taxon>Paramecium</taxon>
    </lineage>
</organism>
<gene>
    <name evidence="1" type="ORF">POCTA_138.1.T1270187</name>
</gene>
<dbReference type="AlphaFoldDB" id="A0A8S1XMT7"/>
<dbReference type="EMBL" id="CAJJDP010000127">
    <property type="protein sequence ID" value="CAD8202646.1"/>
    <property type="molecule type" value="Genomic_DNA"/>
</dbReference>
<keyword evidence="2" id="KW-1185">Reference proteome</keyword>
<accession>A0A8S1XMT7</accession>
<comment type="caution">
    <text evidence="1">The sequence shown here is derived from an EMBL/GenBank/DDBJ whole genome shotgun (WGS) entry which is preliminary data.</text>
</comment>
<dbReference type="Proteomes" id="UP000683925">
    <property type="component" value="Unassembled WGS sequence"/>
</dbReference>
<sequence length="77" mass="8771">MKQKEGFNKMQAKRMQGICLSNYSECRQTISKCKSNGGEQVKEEFVVTQTSQDVSSKSNEACDWVEQQGNSKKFIQL</sequence>
<evidence type="ECO:0000313" key="2">
    <source>
        <dbReference type="Proteomes" id="UP000683925"/>
    </source>
</evidence>
<evidence type="ECO:0000313" key="1">
    <source>
        <dbReference type="EMBL" id="CAD8202646.1"/>
    </source>
</evidence>
<protein>
    <submittedName>
        <fullName evidence="1">Uncharacterized protein</fullName>
    </submittedName>
</protein>
<proteinExistence type="predicted"/>